<proteinExistence type="predicted"/>
<keyword evidence="3" id="KW-1185">Reference proteome</keyword>
<sequence>MHDLYRQFQKQIKQPQFRLSDYQTLVTQAIQALQQRHLTITAAESLTAGLFQATVASVAGASTVFAGGFVTYSLSMKARLLQIPSAALQQHGVVSSWTAQQMANQAANLLETDYAAGLTGVAGPEQLEGQPAGTVFVGLKTPDTCIVNKFSFAGQRQQIREKSVIAAFIMLLNSL</sequence>
<organism evidence="2 3">
    <name type="scientific">Bombilactobacillus mellifer</name>
    <dbReference type="NCBI Taxonomy" id="1218492"/>
    <lineage>
        <taxon>Bacteria</taxon>
        <taxon>Bacillati</taxon>
        <taxon>Bacillota</taxon>
        <taxon>Bacilli</taxon>
        <taxon>Lactobacillales</taxon>
        <taxon>Lactobacillaceae</taxon>
        <taxon>Bombilactobacillus</taxon>
    </lineage>
</organism>
<dbReference type="AlphaFoldDB" id="A0A0F4LTR3"/>
<gene>
    <name evidence="2" type="primary">cinA</name>
    <name evidence="2" type="ORF">JG30_11140</name>
</gene>
<reference evidence="2 3" key="1">
    <citation type="submission" date="2015-01" db="EMBL/GenBank/DDBJ databases">
        <title>Comparative genomics of the lactic acid bacteria isolated from the honey bee gut.</title>
        <authorList>
            <person name="Ellegaard K.M."/>
            <person name="Tamarit D."/>
            <person name="Javelind E."/>
            <person name="Olofsson T."/>
            <person name="Andersson S.G."/>
            <person name="Vasquez A."/>
        </authorList>
    </citation>
    <scope>NUCLEOTIDE SEQUENCE [LARGE SCALE GENOMIC DNA]</scope>
    <source>
        <strain evidence="2 3">Bin4</strain>
    </source>
</reference>
<dbReference type="OrthoDB" id="9801454at2"/>
<dbReference type="RefSeq" id="WP_052725218.1">
    <property type="nucleotide sequence ID" value="NZ_JBHSZT010000010.1"/>
</dbReference>
<protein>
    <submittedName>
        <fullName evidence="2">Putative competence-damage inducible protein</fullName>
    </submittedName>
</protein>
<accession>A0A0F4LTR3</accession>
<dbReference type="Gene3D" id="3.90.950.20">
    <property type="entry name" value="CinA-like"/>
    <property type="match status" value="1"/>
</dbReference>
<name>A0A0F4LTR3_9LACO</name>
<dbReference type="InterPro" id="IPR036653">
    <property type="entry name" value="CinA-like_C"/>
</dbReference>
<dbReference type="Proteomes" id="UP000033558">
    <property type="component" value="Unassembled WGS sequence"/>
</dbReference>
<dbReference type="NCBIfam" id="TIGR00199">
    <property type="entry name" value="PncC_domain"/>
    <property type="match status" value="1"/>
</dbReference>
<evidence type="ECO:0000313" key="3">
    <source>
        <dbReference type="Proteomes" id="UP000033558"/>
    </source>
</evidence>
<dbReference type="HOGENOM" id="CLU_030805_1_0_9"/>
<dbReference type="InterPro" id="IPR008136">
    <property type="entry name" value="CinA_C"/>
</dbReference>
<dbReference type="STRING" id="1218492.JG30_11140"/>
<dbReference type="SUPFAM" id="SSF142433">
    <property type="entry name" value="CinA-like"/>
    <property type="match status" value="1"/>
</dbReference>
<evidence type="ECO:0000259" key="1">
    <source>
        <dbReference type="Pfam" id="PF02464"/>
    </source>
</evidence>
<comment type="caution">
    <text evidence="2">The sequence shown here is derived from an EMBL/GenBank/DDBJ whole genome shotgun (WGS) entry which is preliminary data.</text>
</comment>
<dbReference type="EMBL" id="JXJQ01000009">
    <property type="protein sequence ID" value="KJY60926.1"/>
    <property type="molecule type" value="Genomic_DNA"/>
</dbReference>
<dbReference type="Pfam" id="PF02464">
    <property type="entry name" value="CinA"/>
    <property type="match status" value="1"/>
</dbReference>
<feature type="domain" description="CinA C-terminal" evidence="1">
    <location>
        <begin position="24"/>
        <end position="174"/>
    </location>
</feature>
<evidence type="ECO:0000313" key="2">
    <source>
        <dbReference type="EMBL" id="KJY60926.1"/>
    </source>
</evidence>
<dbReference type="PATRIC" id="fig|1218492.5.peg.1258"/>